<dbReference type="GO" id="GO:0003697">
    <property type="term" value="F:single-stranded DNA binding"/>
    <property type="evidence" value="ECO:0007669"/>
    <property type="project" value="InterPro"/>
</dbReference>
<dbReference type="AlphaFoldDB" id="A0A9D2E2J0"/>
<dbReference type="Gene3D" id="3.90.1680.10">
    <property type="entry name" value="SOS response associated peptidase-like"/>
    <property type="match status" value="1"/>
</dbReference>
<evidence type="ECO:0000313" key="9">
    <source>
        <dbReference type="EMBL" id="HIZ29687.1"/>
    </source>
</evidence>
<dbReference type="GO" id="GO:0008233">
    <property type="term" value="F:peptidase activity"/>
    <property type="evidence" value="ECO:0007669"/>
    <property type="project" value="UniProtKB-KW"/>
</dbReference>
<dbReference type="GO" id="GO:0006508">
    <property type="term" value="P:proteolysis"/>
    <property type="evidence" value="ECO:0007669"/>
    <property type="project" value="UniProtKB-KW"/>
</dbReference>
<sequence length="202" mass="22176">MCGRYQFSVGRSEDLLRIARDVQRRSGEGAQLPLPDGDVRPAQRAPVLVCRGGKVVSELQTWGLPGPNGRLIINARAETVTQKSLFRRSIAARRCVVPATAFYERDAARRAYTFSLPGSPLWLAGIYDNVDGEDRFVILTTAPNASVSPIHDRMPLMLARGDIRPWLTDPAAALALLAATPPLLERQAQDGQMGMEELLNSR</sequence>
<reference evidence="9" key="2">
    <citation type="submission" date="2021-04" db="EMBL/GenBank/DDBJ databases">
        <authorList>
            <person name="Gilroy R."/>
        </authorList>
    </citation>
    <scope>NUCLEOTIDE SEQUENCE</scope>
    <source>
        <strain evidence="9">ChiGjej4B4-18154</strain>
    </source>
</reference>
<name>A0A9D2E2J0_9FIRM</name>
<dbReference type="EC" id="3.4.-.-" evidence="8"/>
<reference evidence="9" key="1">
    <citation type="journal article" date="2021" name="PeerJ">
        <title>Extensive microbial diversity within the chicken gut microbiome revealed by metagenomics and culture.</title>
        <authorList>
            <person name="Gilroy R."/>
            <person name="Ravi A."/>
            <person name="Getino M."/>
            <person name="Pursley I."/>
            <person name="Horton D.L."/>
            <person name="Alikhan N.F."/>
            <person name="Baker D."/>
            <person name="Gharbi K."/>
            <person name="Hall N."/>
            <person name="Watson M."/>
            <person name="Adriaenssens E.M."/>
            <person name="Foster-Nyarko E."/>
            <person name="Jarju S."/>
            <person name="Secka A."/>
            <person name="Antonio M."/>
            <person name="Oren A."/>
            <person name="Chaudhuri R.R."/>
            <person name="La Ragione R."/>
            <person name="Hildebrand F."/>
            <person name="Pallen M.J."/>
        </authorList>
    </citation>
    <scope>NUCLEOTIDE SEQUENCE</scope>
    <source>
        <strain evidence="9">ChiGjej4B4-18154</strain>
    </source>
</reference>
<evidence type="ECO:0000256" key="7">
    <source>
        <dbReference type="ARBA" id="ARBA00023239"/>
    </source>
</evidence>
<keyword evidence="7" id="KW-0456">Lyase</keyword>
<evidence type="ECO:0000256" key="6">
    <source>
        <dbReference type="ARBA" id="ARBA00023125"/>
    </source>
</evidence>
<gene>
    <name evidence="9" type="ORF">H9813_00430</name>
</gene>
<comment type="similarity">
    <text evidence="1 8">Belongs to the SOS response-associated peptidase family.</text>
</comment>
<evidence type="ECO:0000256" key="2">
    <source>
        <dbReference type="ARBA" id="ARBA00022670"/>
    </source>
</evidence>
<keyword evidence="5" id="KW-0190">Covalent protein-DNA linkage</keyword>
<dbReference type="GO" id="GO:0016829">
    <property type="term" value="F:lyase activity"/>
    <property type="evidence" value="ECO:0007669"/>
    <property type="project" value="UniProtKB-KW"/>
</dbReference>
<evidence type="ECO:0000256" key="4">
    <source>
        <dbReference type="ARBA" id="ARBA00022801"/>
    </source>
</evidence>
<dbReference type="Pfam" id="PF02586">
    <property type="entry name" value="SRAP"/>
    <property type="match status" value="1"/>
</dbReference>
<organism evidence="9 10">
    <name type="scientific">Candidatus Allofournierella merdipullorum</name>
    <dbReference type="NCBI Taxonomy" id="2838595"/>
    <lineage>
        <taxon>Bacteria</taxon>
        <taxon>Bacillati</taxon>
        <taxon>Bacillota</taxon>
        <taxon>Clostridia</taxon>
        <taxon>Eubacteriales</taxon>
        <taxon>Oscillospiraceae</taxon>
        <taxon>Allofournierella</taxon>
    </lineage>
</organism>
<keyword evidence="3" id="KW-0227">DNA damage</keyword>
<keyword evidence="6" id="KW-0238">DNA-binding</keyword>
<dbReference type="Proteomes" id="UP000824035">
    <property type="component" value="Unassembled WGS sequence"/>
</dbReference>
<comment type="caution">
    <text evidence="9">The sequence shown here is derived from an EMBL/GenBank/DDBJ whole genome shotgun (WGS) entry which is preliminary data.</text>
</comment>
<evidence type="ECO:0000256" key="3">
    <source>
        <dbReference type="ARBA" id="ARBA00022763"/>
    </source>
</evidence>
<keyword evidence="4 8" id="KW-0378">Hydrolase</keyword>
<dbReference type="PANTHER" id="PTHR13604:SF0">
    <property type="entry name" value="ABASIC SITE PROCESSING PROTEIN HMCES"/>
    <property type="match status" value="1"/>
</dbReference>
<keyword evidence="2 8" id="KW-0645">Protease</keyword>
<dbReference type="GO" id="GO:0106300">
    <property type="term" value="P:protein-DNA covalent cross-linking repair"/>
    <property type="evidence" value="ECO:0007669"/>
    <property type="project" value="InterPro"/>
</dbReference>
<protein>
    <recommendedName>
        <fullName evidence="8">Abasic site processing protein</fullName>
        <ecNumber evidence="8">3.4.-.-</ecNumber>
    </recommendedName>
</protein>
<dbReference type="SUPFAM" id="SSF143081">
    <property type="entry name" value="BB1717-like"/>
    <property type="match status" value="1"/>
</dbReference>
<evidence type="ECO:0000313" key="10">
    <source>
        <dbReference type="Proteomes" id="UP000824035"/>
    </source>
</evidence>
<accession>A0A9D2E2J0</accession>
<evidence type="ECO:0000256" key="5">
    <source>
        <dbReference type="ARBA" id="ARBA00023124"/>
    </source>
</evidence>
<evidence type="ECO:0000256" key="8">
    <source>
        <dbReference type="RuleBase" id="RU364100"/>
    </source>
</evidence>
<evidence type="ECO:0000256" key="1">
    <source>
        <dbReference type="ARBA" id="ARBA00008136"/>
    </source>
</evidence>
<proteinExistence type="inferred from homology"/>
<dbReference type="InterPro" id="IPR036590">
    <property type="entry name" value="SRAP-like"/>
</dbReference>
<dbReference type="EMBL" id="DXBV01000006">
    <property type="protein sequence ID" value="HIZ29687.1"/>
    <property type="molecule type" value="Genomic_DNA"/>
</dbReference>
<dbReference type="PANTHER" id="PTHR13604">
    <property type="entry name" value="DC12-RELATED"/>
    <property type="match status" value="1"/>
</dbReference>
<dbReference type="InterPro" id="IPR003738">
    <property type="entry name" value="SRAP"/>
</dbReference>